<reference evidence="1" key="3">
    <citation type="submission" date="2022-10" db="EMBL/GenBank/DDBJ databases">
        <authorList>
            <person name="Turner M.S."/>
            <person name="Huang W."/>
        </authorList>
    </citation>
    <scope>NUCLEOTIDE SEQUENCE</scope>
    <source>
        <strain evidence="1">593</strain>
    </source>
</reference>
<dbReference type="AlphaFoldDB" id="A0AAE4T281"/>
<dbReference type="EMBL" id="MTJS01000002">
    <property type="protein sequence ID" value="PFG89680.1"/>
    <property type="molecule type" value="Genomic_DNA"/>
</dbReference>
<dbReference type="RefSeq" id="WP_058205799.1">
    <property type="nucleotide sequence ID" value="NZ_CP098790.1"/>
</dbReference>
<dbReference type="Proteomes" id="UP001152820">
    <property type="component" value="Unassembled WGS sequence"/>
</dbReference>
<dbReference type="SUPFAM" id="SSF52777">
    <property type="entry name" value="CoA-dependent acyltransferases"/>
    <property type="match status" value="2"/>
</dbReference>
<dbReference type="Proteomes" id="UP001186047">
    <property type="component" value="Unassembled WGS sequence"/>
</dbReference>
<protein>
    <recommendedName>
        <fullName evidence="5">Siderophore/Surfactin synthetase related protein</fullName>
    </recommendedName>
</protein>
<dbReference type="EMBL" id="JAOWLO010000001">
    <property type="protein sequence ID" value="MDG5047527.1"/>
    <property type="molecule type" value="Genomic_DNA"/>
</dbReference>
<reference evidence="2" key="5">
    <citation type="submission" date="2023-10" db="EMBL/GenBank/DDBJ databases">
        <title>Production of high quality cheese from raw caw milk (raw cheese).</title>
        <authorList>
            <person name="Samouris G."/>
        </authorList>
    </citation>
    <scope>NUCLEOTIDE SEQUENCE</scope>
    <source>
        <strain evidence="2">M17-3</strain>
    </source>
</reference>
<reference evidence="3" key="2">
    <citation type="journal article" date="2018" name="Food Control">
        <title>Characterization of Lactococcus lactis isolates from herbs, fruits and vegetables for use as biopreservatives against Listeria monocytogenes in cheese.</title>
        <authorList>
            <person name="Ho V."/>
            <person name="Lo R."/>
            <person name="Bansal N."/>
            <person name="Turner M.S."/>
        </authorList>
    </citation>
    <scope>NUCLEOTIDE SEQUENCE</scope>
    <source>
        <strain evidence="3">537</strain>
    </source>
</reference>
<organism evidence="2 4">
    <name type="scientific">Lactococcus lactis</name>
    <dbReference type="NCBI Taxonomy" id="1358"/>
    <lineage>
        <taxon>Bacteria</taxon>
        <taxon>Bacillati</taxon>
        <taxon>Bacillota</taxon>
        <taxon>Bacilli</taxon>
        <taxon>Lactobacillales</taxon>
        <taxon>Streptococcaceae</taxon>
        <taxon>Lactococcus</taxon>
    </lineage>
</organism>
<evidence type="ECO:0000313" key="4">
    <source>
        <dbReference type="Proteomes" id="UP001186047"/>
    </source>
</evidence>
<sequence>MKSYEGQATSVLHTNGFNKIYPSVLGVLRFSRELNVIKLKKAIARLSETIPQIFCRYEIKDNRFYPVVTDINEVFHELSFDENPYDFSLDFQEKPQLQVFYQPYQKGYQLIFIVSHIFSDGAGLKQIMSHLVNLYNEPEIATQINHQNLRSVLDNLPNKTFTLPSKANHPDVTLELPFPETDLVKYSDVHQVIYPQVKFLKVHEKSKKIGFTINDILLTAYMKMLAKYNPKAENIPLSCPIDTRQFLQENEKQKLYIGNFTARYSPKPSVKFEESFITSCRKVNEEMTELKKQYQFLESTLTLIDNYESKPLDELRKIADENYHIKDISYTNMSYFKSEKYTFLGNTLIDCFTSGAFRQAPMFQICFSTFEGRLNLVANVIGDQIQHEFAVKFLNETIDQLDNFLKNDL</sequence>
<accession>A0AAE4T281</accession>
<gene>
    <name evidence="3" type="ORF">BW154_09470</name>
    <name evidence="1" type="ORF">OGZ38_00005</name>
    <name evidence="2" type="ORF">RZO31_11755</name>
</gene>
<name>A0AAE4T281_9LACT</name>
<evidence type="ECO:0000313" key="3">
    <source>
        <dbReference type="EMBL" id="PFG89680.1"/>
    </source>
</evidence>
<reference evidence="3" key="1">
    <citation type="submission" date="2017-01" db="EMBL/GenBank/DDBJ databases">
        <authorList>
            <person name="Lo R."/>
        </authorList>
    </citation>
    <scope>NUCLEOTIDE SEQUENCE</scope>
    <source>
        <strain evidence="3">537</strain>
    </source>
</reference>
<proteinExistence type="predicted"/>
<evidence type="ECO:0008006" key="5">
    <source>
        <dbReference type="Google" id="ProtNLM"/>
    </source>
</evidence>
<dbReference type="EMBL" id="JAWHVL010000033">
    <property type="protein sequence ID" value="MDV2633532.1"/>
    <property type="molecule type" value="Genomic_DNA"/>
</dbReference>
<dbReference type="Proteomes" id="UP000225275">
    <property type="component" value="Unassembled WGS sequence"/>
</dbReference>
<reference evidence="1" key="4">
    <citation type="journal article" date="2023" name="Food Microbiol.">
        <title>Evaluation of the fermentation potential of lactic acid bacteria isolated from herbs, fruits and vegetables as starter cultures in nut-based milk alternatives.</title>
        <authorList>
            <person name="Huang W."/>
            <person name="Dong A."/>
            <person name="Pham H.T."/>
            <person name="Zhou C."/>
            <person name="Huo Z."/>
            <person name="Watjen A.P."/>
            <person name="Prakash S."/>
            <person name="Bang-Berthelsen C.H."/>
            <person name="Turner M.S."/>
        </authorList>
    </citation>
    <scope>NUCLEOTIDE SEQUENCE</scope>
    <source>
        <strain evidence="1">593</strain>
    </source>
</reference>
<evidence type="ECO:0000313" key="1">
    <source>
        <dbReference type="EMBL" id="MDG5047527.1"/>
    </source>
</evidence>
<comment type="caution">
    <text evidence="2">The sequence shown here is derived from an EMBL/GenBank/DDBJ whole genome shotgun (WGS) entry which is preliminary data.</text>
</comment>
<evidence type="ECO:0000313" key="2">
    <source>
        <dbReference type="EMBL" id="MDV2633532.1"/>
    </source>
</evidence>